<evidence type="ECO:0000256" key="1">
    <source>
        <dbReference type="SAM" id="MobiDB-lite"/>
    </source>
</evidence>
<reference evidence="2" key="1">
    <citation type="journal article" date="2021" name="Proc. Natl. Acad. Sci. U.S.A.">
        <title>A Catalog of Tens of Thousands of Viruses from Human Metagenomes Reveals Hidden Associations with Chronic Diseases.</title>
        <authorList>
            <person name="Tisza M.J."/>
            <person name="Buck C.B."/>
        </authorList>
    </citation>
    <scope>NUCLEOTIDE SEQUENCE</scope>
    <source>
        <strain evidence="2">CtrAf3</strain>
    </source>
</reference>
<feature type="compositionally biased region" description="Basic and acidic residues" evidence="1">
    <location>
        <begin position="20"/>
        <end position="36"/>
    </location>
</feature>
<name>A0A8S5PTW7_9CAUD</name>
<feature type="compositionally biased region" description="Basic residues" evidence="1">
    <location>
        <begin position="38"/>
        <end position="57"/>
    </location>
</feature>
<protein>
    <recommendedName>
        <fullName evidence="3">HNH endonuclease</fullName>
    </recommendedName>
</protein>
<dbReference type="CDD" id="cd00085">
    <property type="entry name" value="HNHc"/>
    <property type="match status" value="1"/>
</dbReference>
<proteinExistence type="predicted"/>
<dbReference type="EMBL" id="BK015512">
    <property type="protein sequence ID" value="DAE10502.1"/>
    <property type="molecule type" value="Genomic_DNA"/>
</dbReference>
<feature type="compositionally biased region" description="Basic residues" evidence="1">
    <location>
        <begin position="1"/>
        <end position="11"/>
    </location>
</feature>
<organism evidence="2">
    <name type="scientific">Siphoviridae sp. ctrAf3</name>
    <dbReference type="NCBI Taxonomy" id="2825687"/>
    <lineage>
        <taxon>Viruses</taxon>
        <taxon>Duplodnaviria</taxon>
        <taxon>Heunggongvirae</taxon>
        <taxon>Uroviricota</taxon>
        <taxon>Caudoviricetes</taxon>
    </lineage>
</organism>
<evidence type="ECO:0008006" key="3">
    <source>
        <dbReference type="Google" id="ProtNLM"/>
    </source>
</evidence>
<accession>A0A8S5PTW7</accession>
<sequence>MRNKVVGKNTRKGSNLKTGRRYDYDKEYQKSPEQVKNRVARNKARRQMTKTKGKAAMRGKDVDHKRPLSKGGSNSKRNLRLIPAGRNRARK</sequence>
<feature type="region of interest" description="Disordered" evidence="1">
    <location>
        <begin position="1"/>
        <end position="91"/>
    </location>
</feature>
<evidence type="ECO:0000313" key="2">
    <source>
        <dbReference type="EMBL" id="DAE10502.1"/>
    </source>
</evidence>
<dbReference type="InterPro" id="IPR003615">
    <property type="entry name" value="HNH_nuc"/>
</dbReference>